<feature type="transmembrane region" description="Helical" evidence="6">
    <location>
        <begin position="54"/>
        <end position="76"/>
    </location>
</feature>
<feature type="transmembrane region" description="Helical" evidence="6">
    <location>
        <begin position="32"/>
        <end position="48"/>
    </location>
</feature>
<feature type="transmembrane region" description="Helical" evidence="6">
    <location>
        <begin position="128"/>
        <end position="147"/>
    </location>
</feature>
<dbReference type="PANTHER" id="PTHR43478">
    <property type="entry name" value="NA+/H+ ANTIPORTER-RELATED"/>
    <property type="match status" value="1"/>
</dbReference>
<evidence type="ECO:0000256" key="2">
    <source>
        <dbReference type="ARBA" id="ARBA00022475"/>
    </source>
</evidence>
<dbReference type="AlphaFoldDB" id="A0A1H6N6Y1"/>
<dbReference type="EMBL" id="FNXF01000016">
    <property type="protein sequence ID" value="SEI08098.1"/>
    <property type="molecule type" value="Genomic_DNA"/>
</dbReference>
<feature type="transmembrane region" description="Helical" evidence="6">
    <location>
        <begin position="414"/>
        <end position="437"/>
    </location>
</feature>
<keyword evidence="2" id="KW-1003">Cell membrane</keyword>
<dbReference type="InterPro" id="IPR018461">
    <property type="entry name" value="Na/H_Antiport_NhaC-like_C"/>
</dbReference>
<proteinExistence type="predicted"/>
<feature type="transmembrane region" description="Helical" evidence="6">
    <location>
        <begin position="318"/>
        <end position="334"/>
    </location>
</feature>
<feature type="transmembrane region" description="Helical" evidence="6">
    <location>
        <begin position="217"/>
        <end position="241"/>
    </location>
</feature>
<evidence type="ECO:0000313" key="8">
    <source>
        <dbReference type="EMBL" id="SEI08098.1"/>
    </source>
</evidence>
<name>A0A1H6N6Y1_9GAMM</name>
<evidence type="ECO:0000256" key="1">
    <source>
        <dbReference type="ARBA" id="ARBA00004651"/>
    </source>
</evidence>
<keyword evidence="9" id="KW-1185">Reference proteome</keyword>
<feature type="transmembrane region" description="Helical" evidence="6">
    <location>
        <begin position="346"/>
        <end position="367"/>
    </location>
</feature>
<keyword evidence="5 6" id="KW-0472">Membrane</keyword>
<comment type="subcellular location">
    <subcellularLocation>
        <location evidence="1">Cell membrane</location>
        <topology evidence="1">Multi-pass membrane protein</topology>
    </subcellularLocation>
</comment>
<dbReference type="PANTHER" id="PTHR43478:SF1">
    <property type="entry name" value="NA+_H+ ANTIPORTER NHAC-LIKE C-TERMINAL DOMAIN-CONTAINING PROTEIN"/>
    <property type="match status" value="1"/>
</dbReference>
<evidence type="ECO:0000259" key="7">
    <source>
        <dbReference type="Pfam" id="PF03553"/>
    </source>
</evidence>
<feature type="domain" description="Na+/H+ antiporter NhaC-like C-terminal" evidence="7">
    <location>
        <begin position="210"/>
        <end position="492"/>
    </location>
</feature>
<gene>
    <name evidence="8" type="ORF">SAMN05660691_03431</name>
</gene>
<evidence type="ECO:0000256" key="5">
    <source>
        <dbReference type="ARBA" id="ARBA00023136"/>
    </source>
</evidence>
<evidence type="ECO:0000256" key="3">
    <source>
        <dbReference type="ARBA" id="ARBA00022692"/>
    </source>
</evidence>
<reference evidence="9" key="1">
    <citation type="submission" date="2016-10" db="EMBL/GenBank/DDBJ databases">
        <authorList>
            <person name="Varghese N."/>
            <person name="Submissions S."/>
        </authorList>
    </citation>
    <scope>NUCLEOTIDE SEQUENCE [LARGE SCALE GENOMIC DNA]</scope>
    <source>
        <strain evidence="9">DSM 17616</strain>
    </source>
</reference>
<feature type="transmembrane region" description="Helical" evidence="6">
    <location>
        <begin position="387"/>
        <end position="407"/>
    </location>
</feature>
<evidence type="ECO:0000256" key="4">
    <source>
        <dbReference type="ARBA" id="ARBA00022989"/>
    </source>
</evidence>
<accession>A0A1H6N6Y1</accession>
<evidence type="ECO:0000313" key="9">
    <source>
        <dbReference type="Proteomes" id="UP000199371"/>
    </source>
</evidence>
<feature type="transmembrane region" description="Helical" evidence="6">
    <location>
        <begin position="168"/>
        <end position="197"/>
    </location>
</feature>
<evidence type="ECO:0000256" key="6">
    <source>
        <dbReference type="SAM" id="Phobius"/>
    </source>
</evidence>
<dbReference type="GO" id="GO:0005886">
    <property type="term" value="C:plasma membrane"/>
    <property type="evidence" value="ECO:0007669"/>
    <property type="project" value="UniProtKB-SubCell"/>
</dbReference>
<dbReference type="Pfam" id="PF03553">
    <property type="entry name" value="Na_H_antiporter"/>
    <property type="match status" value="1"/>
</dbReference>
<keyword evidence="3 6" id="KW-0812">Transmembrane</keyword>
<organism evidence="8 9">
    <name type="scientific">Rheinheimera pacifica</name>
    <dbReference type="NCBI Taxonomy" id="173990"/>
    <lineage>
        <taxon>Bacteria</taxon>
        <taxon>Pseudomonadati</taxon>
        <taxon>Pseudomonadota</taxon>
        <taxon>Gammaproteobacteria</taxon>
        <taxon>Chromatiales</taxon>
        <taxon>Chromatiaceae</taxon>
        <taxon>Rheinheimera</taxon>
    </lineage>
</organism>
<feature type="transmembrane region" description="Helical" evidence="6">
    <location>
        <begin position="88"/>
        <end position="108"/>
    </location>
</feature>
<keyword evidence="4 6" id="KW-1133">Transmembrane helix</keyword>
<dbReference type="RefSeq" id="WP_218141400.1">
    <property type="nucleotide sequence ID" value="NZ_DASWWU010000013.1"/>
</dbReference>
<protein>
    <submittedName>
        <fullName evidence="8">Na+/H+ antiporter NhaC</fullName>
    </submittedName>
</protein>
<feature type="transmembrane region" description="Helical" evidence="6">
    <location>
        <begin position="296"/>
        <end position="312"/>
    </location>
</feature>
<feature type="transmembrane region" description="Helical" evidence="6">
    <location>
        <begin position="476"/>
        <end position="493"/>
    </location>
</feature>
<sequence>MMSADTLVESLAEPVAAAAEAAADVITIEPSIISLIPPVVVLAIAIWLKRPILALIMGAIAGMLLLSPAGALGNMADTSLRVMQDETIGWLILVCGGFGSLIALLVHTGGAFAFGRAAQRVATGRKSSMLMTCFLGIVIFVDDYLNALTVGETMKRITDKYKVSREMLAYIVDSTAAPICVLIPISTWAVFFGGLLVANDVTPAGDASGIQTYISAIPYMLYAWLAMIMVILVIIGVVPVFGPMKKAELAAQQSLIAAEDAPHSATTAQDTHSADDFAVQSFDEEFEQSNRNTGKLHNFLLPMIMLVGFTIWFEIDVWKGLLMTFLLTLPLYLVQRLMNISEMMDVMIHGFKTMLPAICTVIAAFVFKDVCDQLGLPQFIIDNLAPYMSAQMLPALVFLSMAVLAFATGSSWGIFAVSIPIVMPLAFAVEANIPLVIGALLSASSFGSQACFYSDSTVLAAQGSGCNLMSHAITQFPYAFTAAVLAFFGFIALA</sequence>
<dbReference type="Proteomes" id="UP000199371">
    <property type="component" value="Unassembled WGS sequence"/>
</dbReference>
<dbReference type="STRING" id="173990.SAMN05660691_03431"/>